<sequence>MGEDSSEEVLVAAQLLMQLSIEDDDDDDNCSSNVVVAVEKMKNKKLKKGHGGDRGDGGEEEEVDQKRYQIETSIWLKIEEIFGKDDEEQDFNSICRPKKRRFRSLQSIYVTTKPIGNGRFPARGSSELEHGGYGGG</sequence>
<feature type="region of interest" description="Disordered" evidence="1">
    <location>
        <begin position="44"/>
        <end position="65"/>
    </location>
</feature>
<proteinExistence type="predicted"/>
<reference evidence="3" key="1">
    <citation type="submission" date="2025-08" db="UniProtKB">
        <authorList>
            <consortium name="RefSeq"/>
        </authorList>
    </citation>
    <scope>IDENTIFICATION</scope>
    <source>
        <tissue evidence="3">Young leaves</tissue>
    </source>
</reference>
<dbReference type="Proteomes" id="UP000504609">
    <property type="component" value="Unplaced"/>
</dbReference>
<name>A0A6J1GFL5_CUCMO</name>
<protein>
    <submittedName>
        <fullName evidence="3">Uncharacterized protein LOC111453726</fullName>
    </submittedName>
</protein>
<accession>A0A6J1GFL5</accession>
<evidence type="ECO:0000256" key="1">
    <source>
        <dbReference type="SAM" id="MobiDB-lite"/>
    </source>
</evidence>
<dbReference type="GeneID" id="111453726"/>
<keyword evidence="2" id="KW-1185">Reference proteome</keyword>
<evidence type="ECO:0000313" key="3">
    <source>
        <dbReference type="RefSeq" id="XP_022950712.1"/>
    </source>
</evidence>
<dbReference type="KEGG" id="cmos:111453726"/>
<gene>
    <name evidence="3" type="primary">LOC111453726</name>
</gene>
<organism evidence="2 3">
    <name type="scientific">Cucurbita moschata</name>
    <name type="common">Winter crookneck squash</name>
    <name type="synonym">Cucurbita pepo var. moschata</name>
    <dbReference type="NCBI Taxonomy" id="3662"/>
    <lineage>
        <taxon>Eukaryota</taxon>
        <taxon>Viridiplantae</taxon>
        <taxon>Streptophyta</taxon>
        <taxon>Embryophyta</taxon>
        <taxon>Tracheophyta</taxon>
        <taxon>Spermatophyta</taxon>
        <taxon>Magnoliopsida</taxon>
        <taxon>eudicotyledons</taxon>
        <taxon>Gunneridae</taxon>
        <taxon>Pentapetalae</taxon>
        <taxon>rosids</taxon>
        <taxon>fabids</taxon>
        <taxon>Cucurbitales</taxon>
        <taxon>Cucurbitaceae</taxon>
        <taxon>Cucurbiteae</taxon>
        <taxon>Cucurbita</taxon>
    </lineage>
</organism>
<evidence type="ECO:0000313" key="2">
    <source>
        <dbReference type="Proteomes" id="UP000504609"/>
    </source>
</evidence>
<dbReference type="AlphaFoldDB" id="A0A6J1GFL5"/>
<dbReference type="RefSeq" id="XP_022950712.1">
    <property type="nucleotide sequence ID" value="XM_023094944.1"/>
</dbReference>